<protein>
    <submittedName>
        <fullName evidence="2">Uncharacterized protein</fullName>
    </submittedName>
</protein>
<feature type="compositionally biased region" description="Acidic residues" evidence="1">
    <location>
        <begin position="497"/>
        <end position="514"/>
    </location>
</feature>
<feature type="region of interest" description="Disordered" evidence="1">
    <location>
        <begin position="487"/>
        <end position="515"/>
    </location>
</feature>
<evidence type="ECO:0000313" key="3">
    <source>
        <dbReference type="Proteomes" id="UP001347796"/>
    </source>
</evidence>
<proteinExistence type="predicted"/>
<accession>A0AAN8JGZ5</accession>
<reference evidence="2 3" key="1">
    <citation type="submission" date="2024-01" db="EMBL/GenBank/DDBJ databases">
        <title>The genome of the rayed Mediterranean limpet Patella caerulea (Linnaeus, 1758).</title>
        <authorList>
            <person name="Anh-Thu Weber A."/>
            <person name="Halstead-Nussloch G."/>
        </authorList>
    </citation>
    <scope>NUCLEOTIDE SEQUENCE [LARGE SCALE GENOMIC DNA]</scope>
    <source>
        <strain evidence="2">AATW-2023a</strain>
        <tissue evidence="2">Whole specimen</tissue>
    </source>
</reference>
<name>A0AAN8JGZ5_PATCE</name>
<evidence type="ECO:0000313" key="2">
    <source>
        <dbReference type="EMBL" id="KAK6173918.1"/>
    </source>
</evidence>
<keyword evidence="3" id="KW-1185">Reference proteome</keyword>
<dbReference type="EMBL" id="JAZGQO010000011">
    <property type="protein sequence ID" value="KAK6173918.1"/>
    <property type="molecule type" value="Genomic_DNA"/>
</dbReference>
<comment type="caution">
    <text evidence="2">The sequence shown here is derived from an EMBL/GenBank/DDBJ whole genome shotgun (WGS) entry which is preliminary data.</text>
</comment>
<organism evidence="2 3">
    <name type="scientific">Patella caerulea</name>
    <name type="common">Rayed Mediterranean limpet</name>
    <dbReference type="NCBI Taxonomy" id="87958"/>
    <lineage>
        <taxon>Eukaryota</taxon>
        <taxon>Metazoa</taxon>
        <taxon>Spiralia</taxon>
        <taxon>Lophotrochozoa</taxon>
        <taxon>Mollusca</taxon>
        <taxon>Gastropoda</taxon>
        <taxon>Patellogastropoda</taxon>
        <taxon>Patelloidea</taxon>
        <taxon>Patellidae</taxon>
        <taxon>Patella</taxon>
    </lineage>
</organism>
<evidence type="ECO:0000256" key="1">
    <source>
        <dbReference type="SAM" id="MobiDB-lite"/>
    </source>
</evidence>
<dbReference type="AlphaFoldDB" id="A0AAN8JGZ5"/>
<dbReference type="Proteomes" id="UP001347796">
    <property type="component" value="Unassembled WGS sequence"/>
</dbReference>
<sequence>MMSENGPVGVTLVGIIDSFGAKTLDVAVVNDRESVIDVAIVSTERLVSTVAIGVVGKYPLVAIMVDAPCNNVPCGTDITDEANKGVSIVNVFIVAKTDSFVFGTIDIAIVGTNSLVSANGVAVDVVANKEPLVGVIIIVNAISLVSKSFEVGDKGPVSANPVDVFVVINTDPPVSEPFDVGGKSPVSDEIVGVAAVSNMGPLVFDSFGIDGDKDPLVAEMVGVYTVTYTVDVDVVGIKGTLVANTKDAVIVVINNSVGAVNSGVVVVGTIRSLYADTVDVSGVAITGNVDRVGGIKRVVSVKAVEVARTVFTGIFNVFVVDINDFDKDPAVPGSFGVAIVGNNTVDVYPVSTTCAASNDSVDGVNSDPLVAKEVCVVVVGNTVPLGTKTFDIAVVGCKKADFDDTVEAVVSSKGVVFTVMVNVSVIGNDDGSITSNTFRVDGVSSSGIVDDNSITSGIVDDDSINSNAFRVDGVSSSDIVDSITSGIVDGNSTTSPMDDDDESITPSTVDDESISSDIDINDSITSVLIDDGCCSVSFLSVGNGVDVDVRDGDRGSVNCGSNFTDVSEDDDSTSSMYGEDDSITFDDRSISFMGDDTDDSIRFCVFVSSEPGPGLYVNELSFICGVLI</sequence>
<gene>
    <name evidence="2" type="ORF">SNE40_017290</name>
</gene>